<dbReference type="Pfam" id="PF01734">
    <property type="entry name" value="Patatin"/>
    <property type="match status" value="1"/>
</dbReference>
<dbReference type="SUPFAM" id="SSF52151">
    <property type="entry name" value="FabD/lysophospholipase-like"/>
    <property type="match status" value="1"/>
</dbReference>
<proteinExistence type="evidence at transcript level"/>
<organism evidence="6">
    <name type="scientific">Dictyocaulus viviparus</name>
    <name type="common">Bovine lungworm</name>
    <dbReference type="NCBI Taxonomy" id="29172"/>
    <lineage>
        <taxon>Eukaryota</taxon>
        <taxon>Metazoa</taxon>
        <taxon>Ecdysozoa</taxon>
        <taxon>Nematoda</taxon>
        <taxon>Chromadorea</taxon>
        <taxon>Rhabditida</taxon>
        <taxon>Rhabditina</taxon>
        <taxon>Rhabditomorpha</taxon>
        <taxon>Strongyloidea</taxon>
        <taxon>Metastrongylidae</taxon>
        <taxon>Dictyocaulus</taxon>
    </lineage>
</organism>
<sequence>MFTQGSVGFRSYCPVAQRWLSNSIPTLANVSSQITQSSEAAGILQNYTGYLTGAINSILAKTANATGIFALKSFTDVDHAKSAITETFKSGIPTNTEVTSYTYEKRISRTEVTKKTRALVEKLLSSESNESKLINIRELSSHIINYPPTRIVAAQYPRLIADLLKTVKSFDTQAGLRGEARLCLTLCGCQPAVKSRGINLLSIDGGGTRGLMGLEVLEQLEKISGKKICELFDHVVGVSTGSIIASLLIGKGYTVEDCRTIYVDVSKRLFSQNRLSGVSGVVLNHSYYDTKKWVKMLKETIGEELTLIDTSKESVPRLSIVAAIVNFPVIQPYAFRNYEPPAGRDSHYRGSTGHYLWKAIQASAAAPLYFEEVKLDHLLLQDGGVVANNPTAIGIHEAKLLWPEERLHCVVSVGNGRSVCDFEPKSLLSSLSSLQKFNRIIDSATNTEAVHMCMHDLLDENVYFRLNPYMSVPYSLDEIDPQKIEQMRRDAKLYVRRNMSKIEDASARLLQKPTIVQLNTRRFDAWMDGRDYIHVDRYYMLVKYFWYMCLKP</sequence>
<dbReference type="CDD" id="cd07211">
    <property type="entry name" value="Pat_PNPLA8"/>
    <property type="match status" value="1"/>
</dbReference>
<accession>Q6JBI3</accession>
<feature type="short sequence motif" description="DGA/G" evidence="4">
    <location>
        <begin position="382"/>
        <end position="384"/>
    </location>
</feature>
<keyword evidence="2 4" id="KW-0442">Lipid degradation</keyword>
<evidence type="ECO:0000256" key="4">
    <source>
        <dbReference type="PROSITE-ProRule" id="PRU01161"/>
    </source>
</evidence>
<keyword evidence="3 4" id="KW-0443">Lipid metabolism</keyword>
<dbReference type="AlphaFoldDB" id="Q6JBI3"/>
<evidence type="ECO:0000259" key="5">
    <source>
        <dbReference type="PROSITE" id="PS51635"/>
    </source>
</evidence>
<dbReference type="InterPro" id="IPR045217">
    <property type="entry name" value="PNPLA8-like"/>
</dbReference>
<dbReference type="GO" id="GO:0016042">
    <property type="term" value="P:lipid catabolic process"/>
    <property type="evidence" value="ECO:0007669"/>
    <property type="project" value="UniProtKB-UniRule"/>
</dbReference>
<dbReference type="InterPro" id="IPR002641">
    <property type="entry name" value="PNPLA_dom"/>
</dbReference>
<dbReference type="EMBL" id="AY534336">
    <property type="protein sequence ID" value="AAT06310.2"/>
    <property type="molecule type" value="mRNA"/>
</dbReference>
<feature type="domain" description="PNPLA" evidence="5">
    <location>
        <begin position="201"/>
        <end position="395"/>
    </location>
</feature>
<feature type="short sequence motif" description="GXGXXG" evidence="4">
    <location>
        <begin position="205"/>
        <end position="210"/>
    </location>
</feature>
<feature type="active site" description="Proton acceptor" evidence="4">
    <location>
        <position position="382"/>
    </location>
</feature>
<evidence type="ECO:0000256" key="1">
    <source>
        <dbReference type="ARBA" id="ARBA00022801"/>
    </source>
</evidence>
<evidence type="ECO:0000256" key="2">
    <source>
        <dbReference type="ARBA" id="ARBA00022963"/>
    </source>
</evidence>
<evidence type="ECO:0000256" key="3">
    <source>
        <dbReference type="ARBA" id="ARBA00023098"/>
    </source>
</evidence>
<feature type="active site" description="Nucleophile" evidence="4">
    <location>
        <position position="239"/>
    </location>
</feature>
<dbReference type="PROSITE" id="PS51635">
    <property type="entry name" value="PNPLA"/>
    <property type="match status" value="1"/>
</dbReference>
<dbReference type="GO" id="GO:0019369">
    <property type="term" value="P:arachidonate metabolic process"/>
    <property type="evidence" value="ECO:0007669"/>
    <property type="project" value="TreeGrafter"/>
</dbReference>
<protein>
    <submittedName>
        <fullName evidence="6">Putative calcium-independent phospholipase A2 isoform a</fullName>
    </submittedName>
</protein>
<name>Q6JBI3_DICVI</name>
<dbReference type="PANTHER" id="PTHR24185:SF1">
    <property type="entry name" value="CALCIUM-INDEPENDENT PHOSPHOLIPASE A2-GAMMA"/>
    <property type="match status" value="1"/>
</dbReference>
<dbReference type="GO" id="GO:0047499">
    <property type="term" value="F:calcium-independent phospholipase A2 activity"/>
    <property type="evidence" value="ECO:0007669"/>
    <property type="project" value="TreeGrafter"/>
</dbReference>
<dbReference type="GO" id="GO:0016020">
    <property type="term" value="C:membrane"/>
    <property type="evidence" value="ECO:0007669"/>
    <property type="project" value="TreeGrafter"/>
</dbReference>
<evidence type="ECO:0000313" key="6">
    <source>
        <dbReference type="EMBL" id="AAT06310.2"/>
    </source>
</evidence>
<dbReference type="InterPro" id="IPR016035">
    <property type="entry name" value="Acyl_Trfase/lysoPLipase"/>
</dbReference>
<dbReference type="Gene3D" id="3.40.1090.10">
    <property type="entry name" value="Cytosolic phospholipase A2 catalytic domain"/>
    <property type="match status" value="1"/>
</dbReference>
<dbReference type="PANTHER" id="PTHR24185">
    <property type="entry name" value="CALCIUM-INDEPENDENT PHOSPHOLIPASE A2-GAMMA"/>
    <property type="match status" value="1"/>
</dbReference>
<reference evidence="6" key="1">
    <citation type="journal article" date="2007" name="Int. J. Parasitol.">
        <title>Differential gene expression in hypobiosis-induced and non-induced third-stage larvae of the bovine lungworm Dictyocaulus viviparus.</title>
        <authorList>
            <person name="Strube C."/>
            <person name="Schnieder T."/>
            <person name="von Samson-Himmelstjerna G."/>
        </authorList>
    </citation>
    <scope>NUCLEOTIDE SEQUENCE</scope>
    <source>
        <strain evidence="6">L3i75</strain>
    </source>
</reference>
<keyword evidence="1 4" id="KW-0378">Hydrolase</keyword>
<feature type="short sequence motif" description="GXSXG" evidence="4">
    <location>
        <begin position="237"/>
        <end position="241"/>
    </location>
</feature>